<dbReference type="EMBL" id="JACHGK010000030">
    <property type="protein sequence ID" value="MBB6447827.1"/>
    <property type="molecule type" value="Genomic_DNA"/>
</dbReference>
<proteinExistence type="predicted"/>
<reference evidence="1 2" key="1">
    <citation type="submission" date="2020-08" db="EMBL/GenBank/DDBJ databases">
        <title>Genomic Encyclopedia of Type Strains, Phase IV (KMG-IV): sequencing the most valuable type-strain genomes for metagenomic binning, comparative biology and taxonomic classification.</title>
        <authorList>
            <person name="Goeker M."/>
        </authorList>
    </citation>
    <scope>NUCLEOTIDE SEQUENCE [LARGE SCALE GENOMIC DNA]</scope>
    <source>
        <strain evidence="1 2">DSM 5391</strain>
    </source>
</reference>
<evidence type="ECO:0000313" key="2">
    <source>
        <dbReference type="Proteomes" id="UP000531594"/>
    </source>
</evidence>
<organism evidence="1 2">
    <name type="scientific">Bacillus benzoevorans</name>
    <dbReference type="NCBI Taxonomy" id="1456"/>
    <lineage>
        <taxon>Bacteria</taxon>
        <taxon>Bacillati</taxon>
        <taxon>Bacillota</taxon>
        <taxon>Bacilli</taxon>
        <taxon>Bacillales</taxon>
        <taxon>Bacillaceae</taxon>
        <taxon>Bacillus</taxon>
    </lineage>
</organism>
<dbReference type="Proteomes" id="UP000531594">
    <property type="component" value="Unassembled WGS sequence"/>
</dbReference>
<sequence>MPKKKVEKFKTTLSSMQAVSYNRDFKMADRAGGFTDRKGKK</sequence>
<evidence type="ECO:0008006" key="3">
    <source>
        <dbReference type="Google" id="ProtNLM"/>
    </source>
</evidence>
<evidence type="ECO:0000313" key="1">
    <source>
        <dbReference type="EMBL" id="MBB6447827.1"/>
    </source>
</evidence>
<dbReference type="RefSeq" id="WP_184530145.1">
    <property type="nucleotide sequence ID" value="NZ_JACHGK010000030.1"/>
</dbReference>
<protein>
    <recommendedName>
        <fullName evidence="3">YfhE family protein</fullName>
    </recommendedName>
</protein>
<accession>A0A7X0HXJ7</accession>
<dbReference type="AlphaFoldDB" id="A0A7X0HXJ7"/>
<comment type="caution">
    <text evidence="1">The sequence shown here is derived from an EMBL/GenBank/DDBJ whole genome shotgun (WGS) entry which is preliminary data.</text>
</comment>
<keyword evidence="2" id="KW-1185">Reference proteome</keyword>
<dbReference type="InterPro" id="IPR025437">
    <property type="entry name" value="YfhE-like"/>
</dbReference>
<name>A0A7X0HXJ7_9BACI</name>
<gene>
    <name evidence="1" type="ORF">HNR53_004537</name>
</gene>
<dbReference type="Pfam" id="PF14152">
    <property type="entry name" value="YfhE"/>
    <property type="match status" value="1"/>
</dbReference>